<evidence type="ECO:0000256" key="5">
    <source>
        <dbReference type="ARBA" id="ARBA00023136"/>
    </source>
</evidence>
<name>A0A2P7SDC4_9HYPH</name>
<keyword evidence="3 6" id="KW-0812">Transmembrane</keyword>
<dbReference type="Pfam" id="PF09335">
    <property type="entry name" value="VTT_dom"/>
    <property type="match status" value="1"/>
</dbReference>
<dbReference type="InterPro" id="IPR032816">
    <property type="entry name" value="VTT_dom"/>
</dbReference>
<evidence type="ECO:0000313" key="9">
    <source>
        <dbReference type="Proteomes" id="UP000240653"/>
    </source>
</evidence>
<dbReference type="Proteomes" id="UP000240653">
    <property type="component" value="Unassembled WGS sequence"/>
</dbReference>
<proteinExistence type="predicted"/>
<evidence type="ECO:0000256" key="6">
    <source>
        <dbReference type="SAM" id="Phobius"/>
    </source>
</evidence>
<dbReference type="AlphaFoldDB" id="A0A2P7SDC4"/>
<dbReference type="RefSeq" id="WP_106724690.1">
    <property type="nucleotide sequence ID" value="NZ_PXYL01000006.1"/>
</dbReference>
<sequence>MPDILSPELLHQLIHSYGLWVLFFVVMGESMGIPMPGETALVSASLYAGATHHIDLVHVIAIASAGAIIGDNIGYLIGHTIGLKLLTKYGRYIRLDEGRLKVGQYMFLKHGGKIVFFGRFVAFLRAFAAVLAGANRMNWPHFLLMNAAGGICWAILFGCGAYFFGERIRAVAGPVSAILLIGAVVLVIAGYLFFRHHEKELELRARAALPGPL</sequence>
<keyword evidence="9" id="KW-1185">Reference proteome</keyword>
<dbReference type="GO" id="GO:0005886">
    <property type="term" value="C:plasma membrane"/>
    <property type="evidence" value="ECO:0007669"/>
    <property type="project" value="UniProtKB-SubCell"/>
</dbReference>
<dbReference type="PANTHER" id="PTHR42709">
    <property type="entry name" value="ALKALINE PHOSPHATASE LIKE PROTEIN"/>
    <property type="match status" value="1"/>
</dbReference>
<evidence type="ECO:0000256" key="1">
    <source>
        <dbReference type="ARBA" id="ARBA00004651"/>
    </source>
</evidence>
<protein>
    <recommendedName>
        <fullName evidence="7">VTT domain-containing protein</fullName>
    </recommendedName>
</protein>
<keyword evidence="2" id="KW-1003">Cell membrane</keyword>
<reference evidence="8 9" key="1">
    <citation type="submission" date="2018-03" db="EMBL/GenBank/DDBJ databases">
        <title>The draft genome of Mesorhizobium soli JCM 19897.</title>
        <authorList>
            <person name="Li L."/>
            <person name="Liu L."/>
            <person name="Liang L."/>
            <person name="Wang T."/>
            <person name="Zhang X."/>
        </authorList>
    </citation>
    <scope>NUCLEOTIDE SEQUENCE [LARGE SCALE GENOMIC DNA]</scope>
    <source>
        <strain evidence="8 9">JCM 19897</strain>
    </source>
</reference>
<dbReference type="OrthoDB" id="9801622at2"/>
<comment type="subcellular location">
    <subcellularLocation>
        <location evidence="1">Cell membrane</location>
        <topology evidence="1">Multi-pass membrane protein</topology>
    </subcellularLocation>
</comment>
<feature type="transmembrane region" description="Helical" evidence="6">
    <location>
        <begin position="17"/>
        <end position="35"/>
    </location>
</feature>
<feature type="transmembrane region" description="Helical" evidence="6">
    <location>
        <begin position="171"/>
        <end position="194"/>
    </location>
</feature>
<accession>A0A2P7SDC4</accession>
<gene>
    <name evidence="8" type="ORF">C7I85_14505</name>
</gene>
<dbReference type="EMBL" id="PXYL01000006">
    <property type="protein sequence ID" value="PSJ60355.1"/>
    <property type="molecule type" value="Genomic_DNA"/>
</dbReference>
<evidence type="ECO:0000256" key="2">
    <source>
        <dbReference type="ARBA" id="ARBA00022475"/>
    </source>
</evidence>
<feature type="transmembrane region" description="Helical" evidence="6">
    <location>
        <begin position="114"/>
        <end position="135"/>
    </location>
</feature>
<keyword evidence="4 6" id="KW-1133">Transmembrane helix</keyword>
<feature type="transmembrane region" description="Helical" evidence="6">
    <location>
        <begin position="142"/>
        <end position="165"/>
    </location>
</feature>
<feature type="transmembrane region" description="Helical" evidence="6">
    <location>
        <begin position="56"/>
        <end position="77"/>
    </location>
</feature>
<evidence type="ECO:0000259" key="7">
    <source>
        <dbReference type="Pfam" id="PF09335"/>
    </source>
</evidence>
<dbReference type="PANTHER" id="PTHR42709:SF6">
    <property type="entry name" value="UNDECAPRENYL PHOSPHATE TRANSPORTER A"/>
    <property type="match status" value="1"/>
</dbReference>
<evidence type="ECO:0000256" key="3">
    <source>
        <dbReference type="ARBA" id="ARBA00022692"/>
    </source>
</evidence>
<organism evidence="8 9">
    <name type="scientific">Pseudaminobacter soli</name>
    <name type="common">ex Li et al. 2025</name>
    <dbReference type="NCBI Taxonomy" id="1295366"/>
    <lineage>
        <taxon>Bacteria</taxon>
        <taxon>Pseudomonadati</taxon>
        <taxon>Pseudomonadota</taxon>
        <taxon>Alphaproteobacteria</taxon>
        <taxon>Hyphomicrobiales</taxon>
        <taxon>Phyllobacteriaceae</taxon>
        <taxon>Pseudaminobacter</taxon>
    </lineage>
</organism>
<feature type="domain" description="VTT" evidence="7">
    <location>
        <begin position="39"/>
        <end position="157"/>
    </location>
</feature>
<evidence type="ECO:0000313" key="8">
    <source>
        <dbReference type="EMBL" id="PSJ60355.1"/>
    </source>
</evidence>
<dbReference type="InterPro" id="IPR051311">
    <property type="entry name" value="DedA_domain"/>
</dbReference>
<evidence type="ECO:0000256" key="4">
    <source>
        <dbReference type="ARBA" id="ARBA00022989"/>
    </source>
</evidence>
<comment type="caution">
    <text evidence="8">The sequence shown here is derived from an EMBL/GenBank/DDBJ whole genome shotgun (WGS) entry which is preliminary data.</text>
</comment>
<keyword evidence="5 6" id="KW-0472">Membrane</keyword>